<dbReference type="RefSeq" id="WP_045182935.1">
    <property type="nucleotide sequence ID" value="NZ_CP162607.1"/>
</dbReference>
<dbReference type="AlphaFoldDB" id="A0AB39I8K7"/>
<evidence type="ECO:0000259" key="11">
    <source>
        <dbReference type="PROSITE" id="PS51779"/>
    </source>
</evidence>
<feature type="domain" description="POTRA" evidence="11">
    <location>
        <begin position="85"/>
        <end position="160"/>
    </location>
</feature>
<evidence type="ECO:0000256" key="8">
    <source>
        <dbReference type="ARBA" id="ARBA00023237"/>
    </source>
</evidence>
<dbReference type="PANTHER" id="PTHR34597">
    <property type="entry name" value="SLR1661 PROTEIN"/>
    <property type="match status" value="1"/>
</dbReference>
<dbReference type="Gene3D" id="2.40.160.50">
    <property type="entry name" value="membrane protein fhac: a member of the omp85/tpsb transporter family"/>
    <property type="match status" value="1"/>
</dbReference>
<dbReference type="InterPro" id="IPR034746">
    <property type="entry name" value="POTRA"/>
</dbReference>
<dbReference type="GO" id="GO:0098046">
    <property type="term" value="C:type V protein secretion system complex"/>
    <property type="evidence" value="ECO:0007669"/>
    <property type="project" value="TreeGrafter"/>
</dbReference>
<keyword evidence="4" id="KW-1134">Transmembrane beta strand</keyword>
<keyword evidence="7" id="KW-0472">Membrane</keyword>
<dbReference type="Pfam" id="PF08479">
    <property type="entry name" value="POTRA_2"/>
    <property type="match status" value="1"/>
</dbReference>
<comment type="subcellular location">
    <subcellularLocation>
        <location evidence="1">Cell outer membrane</location>
    </subcellularLocation>
</comment>
<comment type="similarity">
    <text evidence="2">Belongs to the TPS (TC 1.B.20) family.</text>
</comment>
<evidence type="ECO:0000256" key="9">
    <source>
        <dbReference type="SAM" id="MobiDB-lite"/>
    </source>
</evidence>
<evidence type="ECO:0000256" key="7">
    <source>
        <dbReference type="ARBA" id="ARBA00023136"/>
    </source>
</evidence>
<sequence length="581" mass="63485">MSTFAQKSALALCIAVALAVQPILAAPLSGLDPGRMETPGPDGRRSPAVQMPGSLELSPTRVTPPVAEPQVPVQPRPMAPSSARFKVTKVLLDGANHYPQGTFAALLKRLEGREVNLNDVNAVADEITRRYREDGFLLVRTFVPAQKLNNGQLHLQVVEGKVNQVKVNGPSNKAVEGYAENIRQEAPLTGKTLERNLLLMNDLSGLDSRAVLSPSSVGPGTDLDVSNELRRWEGFFGFDNRDSRYFGPWQVYGGVGVNDPLGVGDHLSLRLGRSVEGDKMAFYEGQYELPLGSQGTVLSVLGQHNDGNADTFDFLNANSSGDTVAVRIAHPWIRSRAETFKTSAAFTWFNGKAEYLDDPDHAPSSDDRIRALRLGASWDFTDQHGGRNLLKAELSRGLEVLGASSESRANPSREGGETDFTKLQYDAQRIQDMSKILEGLNLYLALTGQTAFGNALLTPEQFGVGGSQFGRGYDPSEIAADNGVAAKVELQYNTAHQLKDYRVPTQYYGFWDVGKVWNNSPDYFGSQSLSSAGFGAHVQIAKDMFLSPELAFPLTRSVSAEELEDHNGKEPRLYFNFLKLF</sequence>
<feature type="region of interest" description="Disordered" evidence="9">
    <location>
        <begin position="29"/>
        <end position="79"/>
    </location>
</feature>
<keyword evidence="8" id="KW-0998">Cell outer membrane</keyword>
<evidence type="ECO:0000256" key="6">
    <source>
        <dbReference type="ARBA" id="ARBA00022927"/>
    </source>
</evidence>
<dbReference type="Gene3D" id="3.10.20.310">
    <property type="entry name" value="membrane protein fhac"/>
    <property type="match status" value="1"/>
</dbReference>
<evidence type="ECO:0000313" key="12">
    <source>
        <dbReference type="EMBL" id="XDK39038.1"/>
    </source>
</evidence>
<protein>
    <submittedName>
        <fullName evidence="12">ShlB/FhaC/HecB family hemolysin secretion/activation protein</fullName>
    </submittedName>
</protein>
<evidence type="ECO:0000256" key="4">
    <source>
        <dbReference type="ARBA" id="ARBA00022452"/>
    </source>
</evidence>
<dbReference type="GO" id="GO:0008320">
    <property type="term" value="F:protein transmembrane transporter activity"/>
    <property type="evidence" value="ECO:0007669"/>
    <property type="project" value="TreeGrafter"/>
</dbReference>
<reference evidence="12" key="1">
    <citation type="submission" date="2024-07" db="EMBL/GenBank/DDBJ databases">
        <title>Identification and characteristics of a novel species of coltsfoot's symbiotic bacteria.</title>
        <authorList>
            <person name="Juszczyk A."/>
            <person name="Jasielczuk I."/>
            <person name="Gurgul A."/>
            <person name="Rogala M."/>
            <person name="Kowalczyk A."/>
            <person name="Szmatola T."/>
            <person name="Kosecka-Strojek M."/>
            <person name="Arent Z."/>
            <person name="Latowski D."/>
        </authorList>
    </citation>
    <scope>NUCLEOTIDE SEQUENCE</scope>
    <source>
        <strain evidence="12">Hg7Tf</strain>
    </source>
</reference>
<accession>A0AB39I8K7</accession>
<feature type="signal peptide" evidence="10">
    <location>
        <begin position="1"/>
        <end position="25"/>
    </location>
</feature>
<dbReference type="InterPro" id="IPR051544">
    <property type="entry name" value="TPS_OM_transporter"/>
</dbReference>
<name>A0AB39I8K7_9PSED</name>
<keyword evidence="6" id="KW-0653">Protein transport</keyword>
<dbReference type="Pfam" id="PF03865">
    <property type="entry name" value="ShlB"/>
    <property type="match status" value="1"/>
</dbReference>
<dbReference type="EMBL" id="CP162607">
    <property type="protein sequence ID" value="XDK39038.1"/>
    <property type="molecule type" value="Genomic_DNA"/>
</dbReference>
<dbReference type="PANTHER" id="PTHR34597:SF6">
    <property type="entry name" value="BLR6126 PROTEIN"/>
    <property type="match status" value="1"/>
</dbReference>
<organism evidence="12">
    <name type="scientific">Pseudomonas sp. Hg7Tf</name>
    <dbReference type="NCBI Taxonomy" id="3236988"/>
    <lineage>
        <taxon>Bacteria</taxon>
        <taxon>Pseudomonadati</taxon>
        <taxon>Pseudomonadota</taxon>
        <taxon>Gammaproteobacteria</taxon>
        <taxon>Pseudomonadales</taxon>
        <taxon>Pseudomonadaceae</taxon>
        <taxon>Pseudomonas</taxon>
    </lineage>
</organism>
<keyword evidence="3" id="KW-0813">Transport</keyword>
<evidence type="ECO:0000256" key="10">
    <source>
        <dbReference type="SAM" id="SignalP"/>
    </source>
</evidence>
<evidence type="ECO:0000256" key="2">
    <source>
        <dbReference type="ARBA" id="ARBA00009055"/>
    </source>
</evidence>
<gene>
    <name evidence="12" type="ORF">AB4Y39_10305</name>
</gene>
<evidence type="ECO:0000256" key="5">
    <source>
        <dbReference type="ARBA" id="ARBA00022692"/>
    </source>
</evidence>
<keyword evidence="10" id="KW-0732">Signal</keyword>
<dbReference type="GO" id="GO:0009279">
    <property type="term" value="C:cell outer membrane"/>
    <property type="evidence" value="ECO:0007669"/>
    <property type="project" value="UniProtKB-SubCell"/>
</dbReference>
<evidence type="ECO:0000256" key="1">
    <source>
        <dbReference type="ARBA" id="ARBA00004442"/>
    </source>
</evidence>
<dbReference type="InterPro" id="IPR005565">
    <property type="entry name" value="Hemolysn_activator_HlyB_C"/>
</dbReference>
<dbReference type="InterPro" id="IPR013686">
    <property type="entry name" value="Polypept-transport_assoc_ShlB"/>
</dbReference>
<feature type="chain" id="PRO_5044342606" evidence="10">
    <location>
        <begin position="26"/>
        <end position="581"/>
    </location>
</feature>
<keyword evidence="5" id="KW-0812">Transmembrane</keyword>
<evidence type="ECO:0000256" key="3">
    <source>
        <dbReference type="ARBA" id="ARBA00022448"/>
    </source>
</evidence>
<dbReference type="PROSITE" id="PS51779">
    <property type="entry name" value="POTRA"/>
    <property type="match status" value="1"/>
</dbReference>
<dbReference type="GO" id="GO:0046819">
    <property type="term" value="P:protein secretion by the type V secretion system"/>
    <property type="evidence" value="ECO:0007669"/>
    <property type="project" value="TreeGrafter"/>
</dbReference>
<proteinExistence type="inferred from homology"/>